<comment type="caution">
    <text evidence="1">The sequence shown here is derived from an EMBL/GenBank/DDBJ whole genome shotgun (WGS) entry which is preliminary data.</text>
</comment>
<dbReference type="AlphaFoldDB" id="A0A5N7MQC1"/>
<dbReference type="Proteomes" id="UP000403266">
    <property type="component" value="Unassembled WGS sequence"/>
</dbReference>
<proteinExistence type="predicted"/>
<protein>
    <submittedName>
        <fullName evidence="1">Crp/Fnr family transcriptional regulator</fullName>
    </submittedName>
</protein>
<dbReference type="EMBL" id="VOSK01000209">
    <property type="protein sequence ID" value="MPR29222.1"/>
    <property type="molecule type" value="Genomic_DNA"/>
</dbReference>
<reference evidence="1 2" key="1">
    <citation type="journal article" date="2019" name="Syst. Appl. Microbiol.">
        <title>Microvirga tunisiensis sp. nov., a root nodule symbiotic bacterium isolated from Lupinus micranthus and L. luteus grown in Northern Tunisia.</title>
        <authorList>
            <person name="Msaddak A."/>
            <person name="Rejili M."/>
            <person name="Duran D."/>
            <person name="Mars M."/>
            <person name="Palacios J.M."/>
            <person name="Ruiz-Argueso T."/>
            <person name="Rey L."/>
            <person name="Imperial J."/>
        </authorList>
    </citation>
    <scope>NUCLEOTIDE SEQUENCE [LARGE SCALE GENOMIC DNA]</scope>
    <source>
        <strain evidence="1 2">Lmie10</strain>
    </source>
</reference>
<keyword evidence="2" id="KW-1185">Reference proteome</keyword>
<sequence length="141" mass="15564">MVPTSLWDRQKNAATREPIQNAHSFEAGILSLLAQMPHDRIEVGMARREGMSSVAAAFGAERSPHAMTCRASGQVLRIGVDALRGAVRQSPSLNGLLGRYLYYLITQTSQTAYANTSMNLEARLARWVLMTHDRTDGFELS</sequence>
<dbReference type="RefSeq" id="WP_152715918.1">
    <property type="nucleotide sequence ID" value="NZ_VOSJ01000221.1"/>
</dbReference>
<name>A0A5N7MQC1_9HYPH</name>
<accession>A0A5N7MQC1</accession>
<dbReference type="OrthoDB" id="7506088at2"/>
<gene>
    <name evidence="1" type="ORF">FS320_30010</name>
</gene>
<evidence type="ECO:0000313" key="2">
    <source>
        <dbReference type="Proteomes" id="UP000403266"/>
    </source>
</evidence>
<organism evidence="1 2">
    <name type="scientific">Microvirga tunisiensis</name>
    <dbReference type="NCBI Taxonomy" id="2108360"/>
    <lineage>
        <taxon>Bacteria</taxon>
        <taxon>Pseudomonadati</taxon>
        <taxon>Pseudomonadota</taxon>
        <taxon>Alphaproteobacteria</taxon>
        <taxon>Hyphomicrobiales</taxon>
        <taxon>Methylobacteriaceae</taxon>
        <taxon>Microvirga</taxon>
    </lineage>
</organism>
<evidence type="ECO:0000313" key="1">
    <source>
        <dbReference type="EMBL" id="MPR29222.1"/>
    </source>
</evidence>